<sequence length="38" mass="4624">MGKHCNIRKEENFDREDLTRIDCGNIYHIDCSKEWLKI</sequence>
<keyword evidence="2" id="KW-1185">Reference proteome</keyword>
<gene>
    <name evidence="1" type="ORF">MTR67_044118</name>
</gene>
<evidence type="ECO:0000313" key="2">
    <source>
        <dbReference type="Proteomes" id="UP001234989"/>
    </source>
</evidence>
<dbReference type="InterPro" id="IPR013083">
    <property type="entry name" value="Znf_RING/FYVE/PHD"/>
</dbReference>
<dbReference type="AlphaFoldDB" id="A0AAF0ZUZ6"/>
<organism evidence="1 2">
    <name type="scientific">Solanum verrucosum</name>
    <dbReference type="NCBI Taxonomy" id="315347"/>
    <lineage>
        <taxon>Eukaryota</taxon>
        <taxon>Viridiplantae</taxon>
        <taxon>Streptophyta</taxon>
        <taxon>Embryophyta</taxon>
        <taxon>Tracheophyta</taxon>
        <taxon>Spermatophyta</taxon>
        <taxon>Magnoliopsida</taxon>
        <taxon>eudicotyledons</taxon>
        <taxon>Gunneridae</taxon>
        <taxon>Pentapetalae</taxon>
        <taxon>asterids</taxon>
        <taxon>lamiids</taxon>
        <taxon>Solanales</taxon>
        <taxon>Solanaceae</taxon>
        <taxon>Solanoideae</taxon>
        <taxon>Solaneae</taxon>
        <taxon>Solanum</taxon>
    </lineage>
</organism>
<reference evidence="1" key="1">
    <citation type="submission" date="2023-08" db="EMBL/GenBank/DDBJ databases">
        <title>A de novo genome assembly of Solanum verrucosum Schlechtendal, a Mexican diploid species geographically isolated from the other diploid A-genome species in potato relatives.</title>
        <authorList>
            <person name="Hosaka K."/>
        </authorList>
    </citation>
    <scope>NUCLEOTIDE SEQUENCE</scope>
    <source>
        <tissue evidence="1">Young leaves</tissue>
    </source>
</reference>
<proteinExistence type="predicted"/>
<dbReference type="Proteomes" id="UP001234989">
    <property type="component" value="Chromosome 10"/>
</dbReference>
<protein>
    <submittedName>
        <fullName evidence="1">Uncharacterized protein</fullName>
    </submittedName>
</protein>
<dbReference type="Gene3D" id="3.30.40.10">
    <property type="entry name" value="Zinc/RING finger domain, C3HC4 (zinc finger)"/>
    <property type="match status" value="1"/>
</dbReference>
<accession>A0AAF0ZUZ6</accession>
<name>A0AAF0ZUZ6_SOLVR</name>
<evidence type="ECO:0000313" key="1">
    <source>
        <dbReference type="EMBL" id="WMV50733.1"/>
    </source>
</evidence>
<dbReference type="EMBL" id="CP133621">
    <property type="protein sequence ID" value="WMV50733.1"/>
    <property type="molecule type" value="Genomic_DNA"/>
</dbReference>